<dbReference type="Proteomes" id="UP000199455">
    <property type="component" value="Unassembled WGS sequence"/>
</dbReference>
<dbReference type="AlphaFoldDB" id="A0A1G7B4X8"/>
<evidence type="ECO:0000313" key="1">
    <source>
        <dbReference type="EMBL" id="SDE22081.1"/>
    </source>
</evidence>
<reference evidence="2" key="1">
    <citation type="submission" date="2016-10" db="EMBL/GenBank/DDBJ databases">
        <authorList>
            <person name="Varghese N."/>
            <person name="Submissions S."/>
        </authorList>
    </citation>
    <scope>NUCLEOTIDE SEQUENCE [LARGE SCALE GENOMIC DNA]</scope>
    <source>
        <strain evidence="2">DSM 18609</strain>
    </source>
</reference>
<sequence>MKETESTFLDLINRHKAIIHKISKMYTDDAEEQRDLFQEIVLQL</sequence>
<keyword evidence="2" id="KW-1185">Reference proteome</keyword>
<proteinExistence type="predicted"/>
<organism evidence="1 2">
    <name type="scientific">Pedobacter soli</name>
    <dbReference type="NCBI Taxonomy" id="390242"/>
    <lineage>
        <taxon>Bacteria</taxon>
        <taxon>Pseudomonadati</taxon>
        <taxon>Bacteroidota</taxon>
        <taxon>Sphingobacteriia</taxon>
        <taxon>Sphingobacteriales</taxon>
        <taxon>Sphingobacteriaceae</taxon>
        <taxon>Pedobacter</taxon>
    </lineage>
</organism>
<gene>
    <name evidence="1" type="ORF">SAMN04488024_11432</name>
</gene>
<protein>
    <submittedName>
        <fullName evidence="1">RNA polymerase sigma-70 factor, ECF subfamily</fullName>
    </submittedName>
</protein>
<evidence type="ECO:0000313" key="2">
    <source>
        <dbReference type="Proteomes" id="UP000199455"/>
    </source>
</evidence>
<dbReference type="EMBL" id="FMZH01000014">
    <property type="protein sequence ID" value="SDE22081.1"/>
    <property type="molecule type" value="Genomic_DNA"/>
</dbReference>
<dbReference type="STRING" id="390242.SAMN04488024_11432"/>
<name>A0A1G7B4X8_9SPHI</name>
<accession>A0A1G7B4X8</accession>